<dbReference type="RefSeq" id="WP_157337467.1">
    <property type="nucleotide sequence ID" value="NZ_JANADL010000011.1"/>
</dbReference>
<evidence type="ECO:0000256" key="4">
    <source>
        <dbReference type="ARBA" id="ARBA00022840"/>
    </source>
</evidence>
<dbReference type="CDD" id="cd03221">
    <property type="entry name" value="ABCF_EF-3"/>
    <property type="match status" value="1"/>
</dbReference>
<evidence type="ECO:0000256" key="2">
    <source>
        <dbReference type="ARBA" id="ARBA00022737"/>
    </source>
</evidence>
<dbReference type="InterPro" id="IPR027417">
    <property type="entry name" value="P-loop_NTPase"/>
</dbReference>
<evidence type="ECO:0000313" key="8">
    <source>
        <dbReference type="EMBL" id="MVT78593.1"/>
    </source>
</evidence>
<feature type="domain" description="ABC transporter" evidence="7">
    <location>
        <begin position="5"/>
        <end position="235"/>
    </location>
</feature>
<comment type="caution">
    <text evidence="8">The sequence shown here is derived from an EMBL/GenBank/DDBJ whole genome shotgun (WGS) entry which is preliminary data.</text>
</comment>
<feature type="region of interest" description="Disordered" evidence="6">
    <location>
        <begin position="244"/>
        <end position="305"/>
    </location>
</feature>
<organism evidence="8 9">
    <name type="scientific">Bradyrhizobium cajani</name>
    <dbReference type="NCBI Taxonomy" id="1928661"/>
    <lineage>
        <taxon>Bacteria</taxon>
        <taxon>Pseudomonadati</taxon>
        <taxon>Pseudomonadota</taxon>
        <taxon>Alphaproteobacteria</taxon>
        <taxon>Hyphomicrobiales</taxon>
        <taxon>Nitrobacteraceae</taxon>
        <taxon>Bradyrhizobium</taxon>
    </lineage>
</organism>
<comment type="function">
    <text evidence="5">Involved in beta-(1--&gt;2)glucan export. Transmembrane domains (TMD) form a pore in the inner membrane and the ATP-binding domain (NBD) is responsible for energy generation.</text>
</comment>
<dbReference type="SUPFAM" id="SSF52540">
    <property type="entry name" value="P-loop containing nucleoside triphosphate hydrolases"/>
    <property type="match status" value="2"/>
</dbReference>
<evidence type="ECO:0000256" key="1">
    <source>
        <dbReference type="ARBA" id="ARBA00005417"/>
    </source>
</evidence>
<name>A0A844THT1_9BRAD</name>
<dbReference type="Proteomes" id="UP000449969">
    <property type="component" value="Unassembled WGS sequence"/>
</dbReference>
<dbReference type="GO" id="GO:0005524">
    <property type="term" value="F:ATP binding"/>
    <property type="evidence" value="ECO:0007669"/>
    <property type="project" value="UniProtKB-KW"/>
</dbReference>
<dbReference type="FunFam" id="3.40.50.300:FF:000597">
    <property type="entry name" value="ABC transporter ATP-binding protein"/>
    <property type="match status" value="1"/>
</dbReference>
<dbReference type="PROSITE" id="PS00211">
    <property type="entry name" value="ABC_TRANSPORTER_1"/>
    <property type="match status" value="1"/>
</dbReference>
<evidence type="ECO:0000256" key="5">
    <source>
        <dbReference type="ARBA" id="ARBA00024722"/>
    </source>
</evidence>
<evidence type="ECO:0000256" key="3">
    <source>
        <dbReference type="ARBA" id="ARBA00022741"/>
    </source>
</evidence>
<keyword evidence="3" id="KW-0547">Nucleotide-binding</keyword>
<keyword evidence="2" id="KW-0677">Repeat</keyword>
<dbReference type="PANTHER" id="PTHR19211:SF6">
    <property type="entry name" value="BLL7188 PROTEIN"/>
    <property type="match status" value="1"/>
</dbReference>
<feature type="domain" description="ABC transporter" evidence="7">
    <location>
        <begin position="337"/>
        <end position="542"/>
    </location>
</feature>
<dbReference type="OrthoDB" id="9808609at2"/>
<dbReference type="GO" id="GO:0016887">
    <property type="term" value="F:ATP hydrolysis activity"/>
    <property type="evidence" value="ECO:0007669"/>
    <property type="project" value="InterPro"/>
</dbReference>
<dbReference type="SMART" id="SM00382">
    <property type="entry name" value="AAA"/>
    <property type="match status" value="2"/>
</dbReference>
<dbReference type="InterPro" id="IPR003593">
    <property type="entry name" value="AAA+_ATPase"/>
</dbReference>
<evidence type="ECO:0000313" key="9">
    <source>
        <dbReference type="Proteomes" id="UP000449969"/>
    </source>
</evidence>
<gene>
    <name evidence="8" type="ORF">GPL20_37140</name>
</gene>
<keyword evidence="9" id="KW-1185">Reference proteome</keyword>
<evidence type="ECO:0000256" key="6">
    <source>
        <dbReference type="SAM" id="MobiDB-lite"/>
    </source>
</evidence>
<dbReference type="InterPro" id="IPR050611">
    <property type="entry name" value="ABCF"/>
</dbReference>
<dbReference type="Pfam" id="PF00005">
    <property type="entry name" value="ABC_tran"/>
    <property type="match status" value="2"/>
</dbReference>
<reference evidence="8 9" key="1">
    <citation type="submission" date="2019-12" db="EMBL/GenBank/DDBJ databases">
        <title>Draft genome sequences Bradyrhizobium cajani AMBPC1010, Bradyrhizobium pachyrhizi AMBPC1040 and Bradyrhizobium yuanmingense ALSPC3051, three plant growth promoting strains isolated from nodules of Cajanus cajan L. in Dominican Republic.</title>
        <authorList>
            <person name="Flores-Felix J.D."/>
            <person name="Araujo J."/>
            <person name="Diaz-Alcantara C."/>
            <person name="Gonzalez-Andres F."/>
            <person name="Velazquez E."/>
        </authorList>
    </citation>
    <scope>NUCLEOTIDE SEQUENCE [LARGE SCALE GENOMIC DNA]</scope>
    <source>
        <strain evidence="8 9">1010</strain>
    </source>
</reference>
<dbReference type="Gene3D" id="3.40.50.300">
    <property type="entry name" value="P-loop containing nucleotide triphosphate hydrolases"/>
    <property type="match status" value="2"/>
</dbReference>
<feature type="compositionally biased region" description="Basic and acidic residues" evidence="6">
    <location>
        <begin position="281"/>
        <end position="290"/>
    </location>
</feature>
<dbReference type="PANTHER" id="PTHR19211">
    <property type="entry name" value="ATP-BINDING TRANSPORT PROTEIN-RELATED"/>
    <property type="match status" value="1"/>
</dbReference>
<sequence>MPASIILSDLSLSTPDGRSLLSNIDLTFAAERTGLVGRNGVGKTTLLASISGEHGPRSGRILINASIGVLRQDVQHPAGATVADLFGARQALELLRRAERGDASADDIAAIDWTLEARLEAALARLGFDPAPDTELSRLSGGQITRVRLASLVFAEPDFLLLDEPTNNLDQDGRRAVTDLLAAWRGGAIVVSHDRNLLETMDAIVELTSLGAARYGGNWSSFRAQKAIELAAVRHDLAQAERHLSEIDGKAQEAAERKARKDSGGRKKRAKGDMPRILAGARKDRSEDSGGKNAQIAERRRAEARDAVDTARRRIEVLQPLSVKLPATNLPAGREVVWLDGVSAGYQPDRPVLRDVSLGVVGPERVAIVGPNGSGKTTILKLIAGELHPVAGSVRVRPDFALFDQKVSLLDPALSILDNFGRLNPKARANECHAALARFMFRADAALQIVGSLSGGQMFRAGLACVLGGSKPPSLLILDEPTNHLDIDSIEAVEAGLRAYDGALLVVSHDEAFLQAIGITRRLSLAAPDRSCAPSAGSSDPGSRS</sequence>
<feature type="compositionally biased region" description="Basic and acidic residues" evidence="6">
    <location>
        <begin position="244"/>
        <end position="265"/>
    </location>
</feature>
<dbReference type="AlphaFoldDB" id="A0A844THT1"/>
<dbReference type="InterPro" id="IPR017871">
    <property type="entry name" value="ABC_transporter-like_CS"/>
</dbReference>
<proteinExistence type="inferred from homology"/>
<accession>A0A844THT1</accession>
<dbReference type="InterPro" id="IPR003439">
    <property type="entry name" value="ABC_transporter-like_ATP-bd"/>
</dbReference>
<comment type="similarity">
    <text evidence="1">Belongs to the ABC transporter superfamily.</text>
</comment>
<dbReference type="PROSITE" id="PS50893">
    <property type="entry name" value="ABC_TRANSPORTER_2"/>
    <property type="match status" value="2"/>
</dbReference>
<dbReference type="EMBL" id="WQNE01000060">
    <property type="protein sequence ID" value="MVT78593.1"/>
    <property type="molecule type" value="Genomic_DNA"/>
</dbReference>
<keyword evidence="4 8" id="KW-0067">ATP-binding</keyword>
<dbReference type="FunFam" id="3.40.50.300:FF:001320">
    <property type="entry name" value="Heme ABC transporter ATP-binding protein"/>
    <property type="match status" value="1"/>
</dbReference>
<evidence type="ECO:0000259" key="7">
    <source>
        <dbReference type="PROSITE" id="PS50893"/>
    </source>
</evidence>
<protein>
    <submittedName>
        <fullName evidence="8">ATP-binding cassette domain-containing protein</fullName>
    </submittedName>
</protein>